<reference evidence="4 5" key="1">
    <citation type="submission" date="2016-11" db="EMBL/GenBank/DDBJ databases">
        <authorList>
            <person name="Jaros S."/>
            <person name="Januszkiewicz K."/>
            <person name="Wedrychowicz H."/>
        </authorList>
    </citation>
    <scope>NUCLEOTIDE SEQUENCE [LARGE SCALE GENOMIC DNA]</scope>
    <source>
        <strain evidence="4 5">LMG 26898</strain>
    </source>
</reference>
<dbReference type="InterPro" id="IPR037069">
    <property type="entry name" value="AcylCoA_DH/ox_N_sf"/>
</dbReference>
<feature type="domain" description="Acyl-CoA dehydrogenase/oxidase N-terminal" evidence="2">
    <location>
        <begin position="30"/>
        <end position="98"/>
    </location>
</feature>
<gene>
    <name evidence="4" type="ORF">SAMN05216593_101568</name>
</gene>
<evidence type="ECO:0000313" key="4">
    <source>
        <dbReference type="EMBL" id="SHM56869.1"/>
    </source>
</evidence>
<dbReference type="OrthoDB" id="7316074at2"/>
<evidence type="ECO:0000259" key="2">
    <source>
        <dbReference type="Pfam" id="PF02771"/>
    </source>
</evidence>
<dbReference type="InterPro" id="IPR009100">
    <property type="entry name" value="AcylCoA_DH/oxidase_NM_dom_sf"/>
</dbReference>
<dbReference type="InterPro" id="IPR013786">
    <property type="entry name" value="AcylCoA_DH/ox_N"/>
</dbReference>
<dbReference type="InterPro" id="IPR013107">
    <property type="entry name" value="Acyl-CoA_DH_C"/>
</dbReference>
<dbReference type="Pfam" id="PF08028">
    <property type="entry name" value="Acyl-CoA_dh_2"/>
    <property type="match status" value="1"/>
</dbReference>
<name>A0A1M7JV04_9PSED</name>
<dbReference type="PIRSF" id="PIRSF016578">
    <property type="entry name" value="HsaA"/>
    <property type="match status" value="1"/>
</dbReference>
<dbReference type="EMBL" id="FRDA01000001">
    <property type="protein sequence ID" value="SHM56869.1"/>
    <property type="molecule type" value="Genomic_DNA"/>
</dbReference>
<accession>A0A1M7JV04</accession>
<dbReference type="PANTHER" id="PTHR43884">
    <property type="entry name" value="ACYL-COA DEHYDROGENASE"/>
    <property type="match status" value="1"/>
</dbReference>
<dbReference type="Gene3D" id="2.40.110.10">
    <property type="entry name" value="Butyryl-CoA Dehydrogenase, subunit A, domain 2"/>
    <property type="match status" value="1"/>
</dbReference>
<evidence type="ECO:0000259" key="3">
    <source>
        <dbReference type="Pfam" id="PF08028"/>
    </source>
</evidence>
<dbReference type="SUPFAM" id="SSF47203">
    <property type="entry name" value="Acyl-CoA dehydrogenase C-terminal domain-like"/>
    <property type="match status" value="1"/>
</dbReference>
<dbReference type="GO" id="GO:0003995">
    <property type="term" value="F:acyl-CoA dehydrogenase activity"/>
    <property type="evidence" value="ECO:0007669"/>
    <property type="project" value="TreeGrafter"/>
</dbReference>
<keyword evidence="1" id="KW-0560">Oxidoreductase</keyword>
<evidence type="ECO:0000313" key="5">
    <source>
        <dbReference type="Proteomes" id="UP000183983"/>
    </source>
</evidence>
<dbReference type="RefSeq" id="WP_073162175.1">
    <property type="nucleotide sequence ID" value="NZ_FRDA01000001.1"/>
</dbReference>
<dbReference type="Gene3D" id="1.20.140.10">
    <property type="entry name" value="Butyryl-CoA Dehydrogenase, subunit A, domain 3"/>
    <property type="match status" value="1"/>
</dbReference>
<dbReference type="InterPro" id="IPR036250">
    <property type="entry name" value="AcylCo_DH-like_C"/>
</dbReference>
<evidence type="ECO:0000256" key="1">
    <source>
        <dbReference type="ARBA" id="ARBA00023002"/>
    </source>
</evidence>
<dbReference type="STRING" id="1190415.SAMN05216593_101568"/>
<proteinExistence type="predicted"/>
<dbReference type="Pfam" id="PF02771">
    <property type="entry name" value="Acyl-CoA_dh_N"/>
    <property type="match status" value="1"/>
</dbReference>
<dbReference type="PANTHER" id="PTHR43884:SF12">
    <property type="entry name" value="ISOVALERYL-COA DEHYDROGENASE, MITOCHONDRIAL-RELATED"/>
    <property type="match status" value="1"/>
</dbReference>
<sequence>MNSKNNFDDRDTPKGAPISIKAITLDDVISEIAERRSEFNQRSHVPLDMIEKMKAVGIFRASTPKCFGGDALAPAEFLRIVERVSEADGSVGWVTAFGSANIYLAALPPATQALIYAKGPDQVYAGGLYPLQPAKETENGWEVSGHWRFASGCKGANWIGVGIGGTSANGGGPTAGKPLTAVFPAEEVQIVDNWNVVGMQGTGSHDLKLHKKTVERQWTFVRGSAATIDEPLYHYPSVAYQAQVHAAVNLGLARAALDLVIAMSGSNKTVTGAPRLGDRAYYRSELGKAEAMLRSAQAFFYETAEAVWASLLAGNPVTLQQANLLRLSATHAAHTGADVVMKAYRLAGTAAIFNDNRLQWIVRDSMVVTQHAFLGEATYDGAGAVFAGIEPNMPYP</sequence>
<dbReference type="SUPFAM" id="SSF56645">
    <property type="entry name" value="Acyl-CoA dehydrogenase NM domain-like"/>
    <property type="match status" value="1"/>
</dbReference>
<dbReference type="AlphaFoldDB" id="A0A1M7JV04"/>
<dbReference type="InterPro" id="IPR046373">
    <property type="entry name" value="Acyl-CoA_Oxase/DH_mid-dom_sf"/>
</dbReference>
<dbReference type="Gene3D" id="1.10.540.10">
    <property type="entry name" value="Acyl-CoA dehydrogenase/oxidase, N-terminal domain"/>
    <property type="match status" value="1"/>
</dbReference>
<organism evidence="4 5">
    <name type="scientific">Pseudomonas asturiensis</name>
    <dbReference type="NCBI Taxonomy" id="1190415"/>
    <lineage>
        <taxon>Bacteria</taxon>
        <taxon>Pseudomonadati</taxon>
        <taxon>Pseudomonadota</taxon>
        <taxon>Gammaproteobacteria</taxon>
        <taxon>Pseudomonadales</taxon>
        <taxon>Pseudomonadaceae</taxon>
        <taxon>Pseudomonas</taxon>
    </lineage>
</organism>
<feature type="domain" description="Acyl-CoA dehydrogenase C-terminal" evidence="3">
    <location>
        <begin position="244"/>
        <end position="374"/>
    </location>
</feature>
<dbReference type="Proteomes" id="UP000183983">
    <property type="component" value="Unassembled WGS sequence"/>
</dbReference>
<dbReference type="GO" id="GO:0050660">
    <property type="term" value="F:flavin adenine dinucleotide binding"/>
    <property type="evidence" value="ECO:0007669"/>
    <property type="project" value="InterPro"/>
</dbReference>
<protein>
    <submittedName>
        <fullName evidence="4">Acyl-CoA dehydrogenase</fullName>
    </submittedName>
</protein>